<dbReference type="GO" id="GO:0004222">
    <property type="term" value="F:metalloendopeptidase activity"/>
    <property type="evidence" value="ECO:0007669"/>
    <property type="project" value="InterPro"/>
</dbReference>
<comment type="cofactor">
    <cofactor evidence="1">
        <name>Zn(2+)</name>
        <dbReference type="ChEBI" id="CHEBI:29105"/>
    </cofactor>
</comment>
<evidence type="ECO:0000256" key="9">
    <source>
        <dbReference type="ARBA" id="ARBA00022833"/>
    </source>
</evidence>
<keyword evidence="4" id="KW-0964">Secreted</keyword>
<dbReference type="InterPro" id="IPR011096">
    <property type="entry name" value="FTP_domain"/>
</dbReference>
<evidence type="ECO:0000256" key="8">
    <source>
        <dbReference type="ARBA" id="ARBA00022801"/>
    </source>
</evidence>
<feature type="domain" description="F5/8 type C" evidence="12">
    <location>
        <begin position="819"/>
        <end position="937"/>
    </location>
</feature>
<evidence type="ECO:0000259" key="12">
    <source>
        <dbReference type="Pfam" id="PF00754"/>
    </source>
</evidence>
<evidence type="ECO:0000256" key="10">
    <source>
        <dbReference type="ARBA" id="ARBA00023049"/>
    </source>
</evidence>
<sequence>MAPRRRRTTSHSGGTAVIHAKKTWVASAAVASTALAVTMLGLPSQAAIQQPTSRLASSSVRHDAARTPGYLDARRLGNKAMVRAERQRLAGLSKADRAWQRSLGSQALLDFDPLTGTVRNVGRLDGFLTGRSTAPARSIALAYVRQHASALGLDAADLQTLRFRKDYVDDMGLHHLSWQQYAAGRPVFGNGLKVQVTRDGRVLAVQGSPVHGLQALAAAAGTGSLDAAAARSAAARNVGGTTAAAGDQASPVWFLTRSGLRAGWSTYVHAGGGAYQHVVDATSGAVLFRRSTTDSADGDSYVYDNYPGAAKGGKPKVVNFISRGWLKKSATTLAGNSVVAWADVNDNNQRDNAEKTPVPGTSSGAQFSLVHFGSTASKFCSSHYVCTWNPKKKDSWRTNMKADVAQAFYLASNFHDYLKKAPISFTSAAGNFETSDHDPVKLNALDGADTAGGFPDGNHIDNANMDTPPDGQSPTMQMYLFHFPGTTDNQEPFLPTSSSFEADVLYHEYTHGLSNRLVVDAGGVSTLNDIQPGSMGEAWSDYYAMDYLVKKGFQPDTSKSGELLVGKYVSVGQPLIRTMDLDCAVGSTAKGCTRIDGSRGGYTYGDFATVIPGAEVHASGEIWGQTLWDLRKKLGAAVADRLITRAMSISADDPSFLDMRNAIVQADNVAYGGSHNTAIWGVFAHRGMGFFAGAINGGDDDPAEDFNTPPSGPADQTISGVVTDPTTGNPVAGALVAVAGQGDAATDTTALDGSYSIGGLYAGTYKKVVAYGPGYFPQAKPVDSTSSAPTDFSIIRDFASTSGGAEIVDFTGGDYTAYGCGPNELIDLSLGTGWGSTAGNDQGDPASTFVPKFAVVDMHANVNITKFGVDPNATCGDDPTAATKGYRIETSVDGVTWTTAAQGTFTAADNGTLNDVTPTAGTTGVRYVKFWILSNQTPSFGSNCPSGPYSGCSFADVSEMAVFGTEAP</sequence>
<dbReference type="PANTHER" id="PTHR33478">
    <property type="entry name" value="EXTRACELLULAR METALLOPROTEINASE MEP"/>
    <property type="match status" value="1"/>
</dbReference>
<dbReference type="Gene3D" id="2.60.120.260">
    <property type="entry name" value="Galactose-binding domain-like"/>
    <property type="match status" value="1"/>
</dbReference>
<evidence type="ECO:0000256" key="6">
    <source>
        <dbReference type="ARBA" id="ARBA00022723"/>
    </source>
</evidence>
<organism evidence="14 15">
    <name type="scientific">Nocardioides ginsengisegetis</name>
    <dbReference type="NCBI Taxonomy" id="661491"/>
    <lineage>
        <taxon>Bacteria</taxon>
        <taxon>Bacillati</taxon>
        <taxon>Actinomycetota</taxon>
        <taxon>Actinomycetes</taxon>
        <taxon>Propionibacteriales</taxon>
        <taxon>Nocardioidaceae</taxon>
        <taxon>Nocardioides</taxon>
    </lineage>
</organism>
<proteinExistence type="inferred from homology"/>
<comment type="caution">
    <text evidence="14">The sequence shown here is derived from an EMBL/GenBank/DDBJ whole genome shotgun (WGS) entry which is preliminary data.</text>
</comment>
<keyword evidence="10 14" id="KW-0482">Metalloprotease</keyword>
<dbReference type="GO" id="GO:0008270">
    <property type="term" value="F:zinc ion binding"/>
    <property type="evidence" value="ECO:0007669"/>
    <property type="project" value="InterPro"/>
</dbReference>
<gene>
    <name evidence="14" type="ORF">FB382_002121</name>
</gene>
<evidence type="ECO:0000256" key="5">
    <source>
        <dbReference type="ARBA" id="ARBA00022670"/>
    </source>
</evidence>
<dbReference type="Gene3D" id="3.10.450.490">
    <property type="match status" value="1"/>
</dbReference>
<dbReference type="Gene3D" id="3.10.170.10">
    <property type="match status" value="1"/>
</dbReference>
<dbReference type="InterPro" id="IPR008969">
    <property type="entry name" value="CarboxyPept-like_regulatory"/>
</dbReference>
<dbReference type="SUPFAM" id="SSF49785">
    <property type="entry name" value="Galactose-binding domain-like"/>
    <property type="match status" value="1"/>
</dbReference>
<dbReference type="InterPro" id="IPR001842">
    <property type="entry name" value="Peptidase_M36"/>
</dbReference>
<reference evidence="14 15" key="1">
    <citation type="submission" date="2020-07" db="EMBL/GenBank/DDBJ databases">
        <title>Sequencing the genomes of 1000 actinobacteria strains.</title>
        <authorList>
            <person name="Klenk H.-P."/>
        </authorList>
    </citation>
    <scope>NUCLEOTIDE SEQUENCE [LARGE SCALE GENOMIC DNA]</scope>
    <source>
        <strain evidence="14 15">DSM 21349</strain>
    </source>
</reference>
<dbReference type="Gene3D" id="2.60.40.1120">
    <property type="entry name" value="Carboxypeptidase-like, regulatory domain"/>
    <property type="match status" value="1"/>
</dbReference>
<dbReference type="InterPro" id="IPR050371">
    <property type="entry name" value="Fungal_virulence_M36"/>
</dbReference>
<keyword evidence="15" id="KW-1185">Reference proteome</keyword>
<keyword evidence="11" id="KW-0865">Zymogen</keyword>
<dbReference type="GO" id="GO:0006508">
    <property type="term" value="P:proteolysis"/>
    <property type="evidence" value="ECO:0007669"/>
    <property type="project" value="UniProtKB-KW"/>
</dbReference>
<evidence type="ECO:0000256" key="3">
    <source>
        <dbReference type="ARBA" id="ARBA00006006"/>
    </source>
</evidence>
<comment type="subcellular location">
    <subcellularLocation>
        <location evidence="2">Secreted</location>
    </subcellularLocation>
</comment>
<protein>
    <submittedName>
        <fullName evidence="14">Zn-dependent metalloprotease</fullName>
    </submittedName>
</protein>
<dbReference type="GO" id="GO:0005615">
    <property type="term" value="C:extracellular space"/>
    <property type="evidence" value="ECO:0007669"/>
    <property type="project" value="InterPro"/>
</dbReference>
<dbReference type="InterPro" id="IPR000421">
    <property type="entry name" value="FA58C"/>
</dbReference>
<comment type="similarity">
    <text evidence="3">Belongs to the peptidase M36 family.</text>
</comment>
<dbReference type="EMBL" id="JACGXA010000001">
    <property type="protein sequence ID" value="MBA8803830.1"/>
    <property type="molecule type" value="Genomic_DNA"/>
</dbReference>
<keyword evidence="6" id="KW-0479">Metal-binding</keyword>
<dbReference type="Pfam" id="PF07504">
    <property type="entry name" value="FTP"/>
    <property type="match status" value="1"/>
</dbReference>
<dbReference type="Pfam" id="PF00754">
    <property type="entry name" value="F5_F8_type_C"/>
    <property type="match status" value="1"/>
</dbReference>
<evidence type="ECO:0000256" key="11">
    <source>
        <dbReference type="ARBA" id="ARBA00023145"/>
    </source>
</evidence>
<evidence type="ECO:0000259" key="13">
    <source>
        <dbReference type="Pfam" id="PF07504"/>
    </source>
</evidence>
<dbReference type="Gene3D" id="1.10.390.10">
    <property type="entry name" value="Neutral Protease Domain 2"/>
    <property type="match status" value="1"/>
</dbReference>
<keyword evidence="9" id="KW-0862">Zinc</keyword>
<feature type="domain" description="FTP" evidence="13">
    <location>
        <begin position="160"/>
        <end position="208"/>
    </location>
</feature>
<dbReference type="InterPro" id="IPR008979">
    <property type="entry name" value="Galactose-bd-like_sf"/>
</dbReference>
<keyword evidence="7" id="KW-0732">Signal</keyword>
<evidence type="ECO:0000256" key="4">
    <source>
        <dbReference type="ARBA" id="ARBA00022525"/>
    </source>
</evidence>
<dbReference type="Proteomes" id="UP000580910">
    <property type="component" value="Unassembled WGS sequence"/>
</dbReference>
<name>A0A7W3J013_9ACTN</name>
<evidence type="ECO:0000313" key="15">
    <source>
        <dbReference type="Proteomes" id="UP000580910"/>
    </source>
</evidence>
<dbReference type="InterPro" id="IPR027268">
    <property type="entry name" value="Peptidase_M4/M1_CTD_sf"/>
</dbReference>
<evidence type="ECO:0000256" key="1">
    <source>
        <dbReference type="ARBA" id="ARBA00001947"/>
    </source>
</evidence>
<evidence type="ECO:0000256" key="7">
    <source>
        <dbReference type="ARBA" id="ARBA00022729"/>
    </source>
</evidence>
<dbReference type="Pfam" id="PF13620">
    <property type="entry name" value="CarboxypepD_reg"/>
    <property type="match status" value="1"/>
</dbReference>
<dbReference type="RefSeq" id="WP_182538994.1">
    <property type="nucleotide sequence ID" value="NZ_JACGXA010000001.1"/>
</dbReference>
<dbReference type="SUPFAM" id="SSF49464">
    <property type="entry name" value="Carboxypeptidase regulatory domain-like"/>
    <property type="match status" value="1"/>
</dbReference>
<dbReference type="SUPFAM" id="SSF55486">
    <property type="entry name" value="Metalloproteases ('zincins'), catalytic domain"/>
    <property type="match status" value="1"/>
</dbReference>
<keyword evidence="5 14" id="KW-0645">Protease</keyword>
<keyword evidence="8" id="KW-0378">Hydrolase</keyword>
<accession>A0A7W3J013</accession>
<dbReference type="Pfam" id="PF02128">
    <property type="entry name" value="Peptidase_M36"/>
    <property type="match status" value="1"/>
</dbReference>
<dbReference type="PANTHER" id="PTHR33478:SF1">
    <property type="entry name" value="EXTRACELLULAR METALLOPROTEINASE MEP"/>
    <property type="match status" value="1"/>
</dbReference>
<dbReference type="AlphaFoldDB" id="A0A7W3J013"/>
<evidence type="ECO:0000256" key="2">
    <source>
        <dbReference type="ARBA" id="ARBA00004613"/>
    </source>
</evidence>
<evidence type="ECO:0000313" key="14">
    <source>
        <dbReference type="EMBL" id="MBA8803830.1"/>
    </source>
</evidence>